<keyword evidence="3" id="KW-0732">Signal</keyword>
<dbReference type="Proteomes" id="UP000230000">
    <property type="component" value="Unassembled WGS sequence"/>
</dbReference>
<evidence type="ECO:0000256" key="3">
    <source>
        <dbReference type="SAM" id="SignalP"/>
    </source>
</evidence>
<evidence type="ECO:0000313" key="5">
    <source>
        <dbReference type="EMBL" id="PJJ75555.1"/>
    </source>
</evidence>
<dbReference type="Gene3D" id="1.10.390.10">
    <property type="entry name" value="Neutral Protease Domain 2"/>
    <property type="match status" value="1"/>
</dbReference>
<keyword evidence="2" id="KW-0479">Metal-binding</keyword>
<evidence type="ECO:0000256" key="1">
    <source>
        <dbReference type="PIRSR" id="PIRSR634015-1"/>
    </source>
</evidence>
<gene>
    <name evidence="5" type="ORF">BXY57_1134</name>
</gene>
<dbReference type="InterPro" id="IPR014782">
    <property type="entry name" value="Peptidase_M1_dom"/>
</dbReference>
<evidence type="ECO:0000259" key="4">
    <source>
        <dbReference type="Pfam" id="PF01433"/>
    </source>
</evidence>
<dbReference type="GO" id="GO:0008237">
    <property type="term" value="F:metallopeptidase activity"/>
    <property type="evidence" value="ECO:0007669"/>
    <property type="project" value="InterPro"/>
</dbReference>
<dbReference type="SUPFAM" id="SSF55486">
    <property type="entry name" value="Metalloproteases ('zincins'), catalytic domain"/>
    <property type="match status" value="1"/>
</dbReference>
<feature type="domain" description="Peptidase M1 membrane alanine aminopeptidase" evidence="4">
    <location>
        <begin position="285"/>
        <end position="484"/>
    </location>
</feature>
<sequence>MIVLTSQTSNIILMKPRIFHLLSIVMMLACFSSVHAQKDHFTHQDTLRGSNTPQRAWWDVVYYDLHVSFLIDQKQIMGYNAITYRVTGHPQDMQMDLMEPLEIDSVLQNGRHLDFTRDGNAYFIKIQSAQPLHSIQTIRIYYHGQPHEATNPPWQGGVTWTKDKLGNPWVVTSCQGLGASSWWPCKDYLADEPDSQQIAITVPDTLIDVSNGRLQKIIRHPNHTRTYVWFVDDPINNYDVAVNIGKYAHWQDVYNGLKGKLTLDYWVMPYNLKQSHAQFKQVKSMLKCFEYWFGPYPWYRDGYKLVETPYLGMEHQSCVAYGNDYENGYKGRDLSGTGWGLKWDFIIVHESAHEWFGNNITDQDIADMWIHESFANYAEALYVECQYGKQAGEDYVIGCRRLIRNDRPIIGHYGVNDEGSEDMYYKGGNMLNMIRHIIGNDSLWRAILRGLNQTFWHQTVTSRQIEQYIIQKSKSDLQPVFDQYLRTTQIPELEYVSRNDTLWYRWTNVIPDFHMLVRFFAGNHPLVLHATTNWQQITLPVSGVDVLKIDRNFYVNSRKLTQM</sequence>
<protein>
    <submittedName>
        <fullName evidence="5">Peptidase M1-like protein</fullName>
    </submittedName>
</protein>
<dbReference type="Pfam" id="PF01433">
    <property type="entry name" value="Peptidase_M1"/>
    <property type="match status" value="1"/>
</dbReference>
<evidence type="ECO:0000256" key="2">
    <source>
        <dbReference type="PIRSR" id="PIRSR634015-3"/>
    </source>
</evidence>
<dbReference type="RefSeq" id="WP_211277203.1">
    <property type="nucleotide sequence ID" value="NZ_PGFG01000001.1"/>
</dbReference>
<reference evidence="5 6" key="1">
    <citation type="submission" date="2017-11" db="EMBL/GenBank/DDBJ databases">
        <title>Genomic Encyclopedia of Archaeal and Bacterial Type Strains, Phase II (KMG-II): From Individual Species to Whole Genera.</title>
        <authorList>
            <person name="Goeker M."/>
        </authorList>
    </citation>
    <scope>NUCLEOTIDE SEQUENCE [LARGE SCALE GENOMIC DNA]</scope>
    <source>
        <strain evidence="5 6">DSM 27268</strain>
    </source>
</reference>
<dbReference type="PANTHER" id="PTHR45726:SF3">
    <property type="entry name" value="LEUKOTRIENE A-4 HYDROLASE"/>
    <property type="match status" value="1"/>
</dbReference>
<keyword evidence="2" id="KW-0862">Zinc</keyword>
<proteinExistence type="predicted"/>
<dbReference type="CDD" id="cd09603">
    <property type="entry name" value="M1_APN_like"/>
    <property type="match status" value="1"/>
</dbReference>
<dbReference type="EMBL" id="PGFG01000001">
    <property type="protein sequence ID" value="PJJ75555.1"/>
    <property type="molecule type" value="Genomic_DNA"/>
</dbReference>
<feature type="signal peptide" evidence="3">
    <location>
        <begin position="1"/>
        <end position="36"/>
    </location>
</feature>
<evidence type="ECO:0000313" key="6">
    <source>
        <dbReference type="Proteomes" id="UP000230000"/>
    </source>
</evidence>
<feature type="binding site" evidence="2">
    <location>
        <position position="353"/>
    </location>
    <ligand>
        <name>Zn(2+)</name>
        <dbReference type="ChEBI" id="CHEBI:29105"/>
        <note>catalytic</note>
    </ligand>
</feature>
<dbReference type="InterPro" id="IPR027268">
    <property type="entry name" value="Peptidase_M4/M1_CTD_sf"/>
</dbReference>
<feature type="chain" id="PRO_5014663851" evidence="3">
    <location>
        <begin position="37"/>
        <end position="563"/>
    </location>
</feature>
<name>A0A2M9CUM4_9BACT</name>
<dbReference type="InterPro" id="IPR034015">
    <property type="entry name" value="M1_LTA4H"/>
</dbReference>
<dbReference type="PANTHER" id="PTHR45726">
    <property type="entry name" value="LEUKOTRIENE A-4 HYDROLASE"/>
    <property type="match status" value="1"/>
</dbReference>
<comment type="cofactor">
    <cofactor evidence="2">
        <name>Zn(2+)</name>
        <dbReference type="ChEBI" id="CHEBI:29105"/>
    </cofactor>
    <text evidence="2">Binds 1 zinc ion per subunit.</text>
</comment>
<dbReference type="GO" id="GO:0008270">
    <property type="term" value="F:zinc ion binding"/>
    <property type="evidence" value="ECO:0007669"/>
    <property type="project" value="InterPro"/>
</dbReference>
<feature type="active site" description="Proton donor" evidence="1">
    <location>
        <position position="424"/>
    </location>
</feature>
<feature type="binding site" evidence="2">
    <location>
        <position position="349"/>
    </location>
    <ligand>
        <name>Zn(2+)</name>
        <dbReference type="ChEBI" id="CHEBI:29105"/>
        <note>catalytic</note>
    </ligand>
</feature>
<accession>A0A2M9CUM4</accession>
<dbReference type="InterPro" id="IPR042097">
    <property type="entry name" value="Aminopeptidase_N-like_N_sf"/>
</dbReference>
<dbReference type="SUPFAM" id="SSF63737">
    <property type="entry name" value="Leukotriene A4 hydrolase N-terminal domain"/>
    <property type="match status" value="1"/>
</dbReference>
<dbReference type="AlphaFoldDB" id="A0A2M9CUM4"/>
<dbReference type="Gene3D" id="2.60.40.1730">
    <property type="entry name" value="tricorn interacting facor f3 domain"/>
    <property type="match status" value="1"/>
</dbReference>
<feature type="active site" description="Proton acceptor" evidence="1">
    <location>
        <position position="350"/>
    </location>
</feature>
<feature type="binding site" evidence="2">
    <location>
        <position position="372"/>
    </location>
    <ligand>
        <name>Zn(2+)</name>
        <dbReference type="ChEBI" id="CHEBI:29105"/>
        <note>catalytic</note>
    </ligand>
</feature>
<organism evidence="5 6">
    <name type="scientific">Thermoflavifilum aggregans</name>
    <dbReference type="NCBI Taxonomy" id="454188"/>
    <lineage>
        <taxon>Bacteria</taxon>
        <taxon>Pseudomonadati</taxon>
        <taxon>Bacteroidota</taxon>
        <taxon>Chitinophagia</taxon>
        <taxon>Chitinophagales</taxon>
        <taxon>Chitinophagaceae</taxon>
        <taxon>Thermoflavifilum</taxon>
    </lineage>
</organism>
<comment type="caution">
    <text evidence="5">The sequence shown here is derived from an EMBL/GenBank/DDBJ whole genome shotgun (WGS) entry which is preliminary data.</text>
</comment>
<keyword evidence="6" id="KW-1185">Reference proteome</keyword>